<evidence type="ECO:0000313" key="1">
    <source>
        <dbReference type="EMBL" id="CAG8508231.1"/>
    </source>
</evidence>
<reference evidence="1" key="1">
    <citation type="submission" date="2021-06" db="EMBL/GenBank/DDBJ databases">
        <authorList>
            <person name="Kallberg Y."/>
            <person name="Tangrot J."/>
            <person name="Rosling A."/>
        </authorList>
    </citation>
    <scope>NUCLEOTIDE SEQUENCE</scope>
    <source>
        <strain evidence="1">AU212A</strain>
    </source>
</reference>
<evidence type="ECO:0000313" key="2">
    <source>
        <dbReference type="Proteomes" id="UP000789860"/>
    </source>
</evidence>
<gene>
    <name evidence="1" type="ORF">SCALOS_LOCUS3542</name>
</gene>
<dbReference type="Proteomes" id="UP000789860">
    <property type="component" value="Unassembled WGS sequence"/>
</dbReference>
<name>A0ACA9L2Y2_9GLOM</name>
<proteinExistence type="predicted"/>
<comment type="caution">
    <text evidence="1">The sequence shown here is derived from an EMBL/GenBank/DDBJ whole genome shotgun (WGS) entry which is preliminary data.</text>
</comment>
<sequence>MSSHEDEYILTTKILENLNSTNESSSPLVVLLACGPYNPIQQNDVEMFKIAKQYLEDLEEEYKYKVVAGYISPSSEIYVNKKIKNPIPLKQRIDTINSLIDKSPWIEIMTWESLLPQNIRINDNVGHHQVVKRLSEFLNQKNEKVIKSLNGRQLKIMYLCDSDQVFENEKEGVKHLENHGLVIVETYPPDESKEPNCVTKLRELYSDKWNKFKDQVIYIKYNNKDH</sequence>
<accession>A0ACA9L2Y2</accession>
<organism evidence="1 2">
    <name type="scientific">Scutellospora calospora</name>
    <dbReference type="NCBI Taxonomy" id="85575"/>
    <lineage>
        <taxon>Eukaryota</taxon>
        <taxon>Fungi</taxon>
        <taxon>Fungi incertae sedis</taxon>
        <taxon>Mucoromycota</taxon>
        <taxon>Glomeromycotina</taxon>
        <taxon>Glomeromycetes</taxon>
        <taxon>Diversisporales</taxon>
        <taxon>Gigasporaceae</taxon>
        <taxon>Scutellospora</taxon>
    </lineage>
</organism>
<protein>
    <submittedName>
        <fullName evidence="1">3947_t:CDS:1</fullName>
    </submittedName>
</protein>
<keyword evidence="2" id="KW-1185">Reference proteome</keyword>
<dbReference type="EMBL" id="CAJVPM010004025">
    <property type="protein sequence ID" value="CAG8508231.1"/>
    <property type="molecule type" value="Genomic_DNA"/>
</dbReference>